<dbReference type="EMBL" id="FOLW01000008">
    <property type="protein sequence ID" value="SFD12870.1"/>
    <property type="molecule type" value="Genomic_DNA"/>
</dbReference>
<keyword evidence="1" id="KW-0732">Signal</keyword>
<evidence type="ECO:0000256" key="1">
    <source>
        <dbReference type="SAM" id="SignalP"/>
    </source>
</evidence>
<dbReference type="NCBIfam" id="NF033620">
    <property type="entry name" value="pqiC"/>
    <property type="match status" value="1"/>
</dbReference>
<dbReference type="InterPro" id="IPR049736">
    <property type="entry name" value="PqiC"/>
</dbReference>
<dbReference type="AlphaFoldDB" id="A0AAJ4WC56"/>
<feature type="signal peptide" evidence="1">
    <location>
        <begin position="1"/>
        <end position="20"/>
    </location>
</feature>
<sequence length="189" mass="20784">MMKKNIIAIALLLSACSSQTQVSYYQLPAVAAKTNSVAEIAVNSGKQLWIENVTVADFLTGTGIAYQTSDVKYTIANNNLWGSGLEQQLKQSLTNNLNALLSGWIVSAQPIGGSSDMDILRVTINGFHGRYDGYAVVNGYWILQRGEQITRRPFDIEMPLQKDGYDELVHTLAKAWQQEAEAIAKSLNN</sequence>
<evidence type="ECO:0000259" key="2">
    <source>
        <dbReference type="Pfam" id="PF03886"/>
    </source>
</evidence>
<dbReference type="Gene3D" id="3.40.50.10610">
    <property type="entry name" value="ABC-type transport auxiliary lipoprotein component"/>
    <property type="match status" value="1"/>
</dbReference>
<dbReference type="RefSeq" id="WP_047781328.1">
    <property type="nucleotide sequence ID" value="NZ_FOLW01000008.1"/>
</dbReference>
<dbReference type="Pfam" id="PF03886">
    <property type="entry name" value="ABC_trans_aux"/>
    <property type="match status" value="1"/>
</dbReference>
<name>A0AAJ4WC56_9GAMM</name>
<comment type="caution">
    <text evidence="3">The sequence shown here is derived from an EMBL/GenBank/DDBJ whole genome shotgun (WGS) entry which is preliminary data.</text>
</comment>
<evidence type="ECO:0000313" key="4">
    <source>
        <dbReference type="Proteomes" id="UP000226420"/>
    </source>
</evidence>
<proteinExistence type="predicted"/>
<reference evidence="3 4" key="1">
    <citation type="submission" date="2016-10" db="EMBL/GenBank/DDBJ databases">
        <authorList>
            <person name="Varghese N."/>
            <person name="Submissions S."/>
        </authorList>
    </citation>
    <scope>NUCLEOTIDE SEQUENCE [LARGE SCALE GENOMIC DNA]</scope>
    <source>
        <strain evidence="3 4">DSM 5563</strain>
    </source>
</reference>
<dbReference type="InterPro" id="IPR005586">
    <property type="entry name" value="ABC_trans_aux"/>
</dbReference>
<accession>A0AAJ4WC56</accession>
<dbReference type="PROSITE" id="PS51257">
    <property type="entry name" value="PROKAR_LIPOPROTEIN"/>
    <property type="match status" value="1"/>
</dbReference>
<feature type="domain" description="ABC-type transport auxiliary lipoprotein component" evidence="2">
    <location>
        <begin position="25"/>
        <end position="184"/>
    </location>
</feature>
<dbReference type="SUPFAM" id="SSF159594">
    <property type="entry name" value="XCC0632-like"/>
    <property type="match status" value="1"/>
</dbReference>
<gene>
    <name evidence="3" type="ORF">SAMN02745723_108101</name>
</gene>
<protein>
    <recommendedName>
        <fullName evidence="2">ABC-type transport auxiliary lipoprotein component domain-containing protein</fullName>
    </recommendedName>
</protein>
<organism evidence="3 4">
    <name type="scientific">Pragia fontium DSM 5563 = ATCC 49100</name>
    <dbReference type="NCBI Taxonomy" id="1122977"/>
    <lineage>
        <taxon>Bacteria</taxon>
        <taxon>Pseudomonadati</taxon>
        <taxon>Pseudomonadota</taxon>
        <taxon>Gammaproteobacteria</taxon>
        <taxon>Enterobacterales</taxon>
        <taxon>Budviciaceae</taxon>
        <taxon>Pragia</taxon>
    </lineage>
</organism>
<evidence type="ECO:0000313" key="3">
    <source>
        <dbReference type="EMBL" id="SFD12870.1"/>
    </source>
</evidence>
<feature type="chain" id="PRO_5042514477" description="ABC-type transport auxiliary lipoprotein component domain-containing protein" evidence="1">
    <location>
        <begin position="21"/>
        <end position="189"/>
    </location>
</feature>
<dbReference type="Proteomes" id="UP000226420">
    <property type="component" value="Unassembled WGS sequence"/>
</dbReference>